<dbReference type="Pfam" id="PF03556">
    <property type="entry name" value="Cullin_binding"/>
    <property type="match status" value="1"/>
</dbReference>
<sequence>MDIYDFYRGIKRPAGSSNSCFQTETAAFDVEHREVKVRRRAGTEEAALLQYQFSHTRQFGTEILGDPELTGDQEAITPEGYQQLCEALGYNIEGIEALVTLWKLGAKDLGTVQYADWEQGLSDMGVTSAAGLKKSVNHIVASFPSDAKSYRAFYRKVFDFLKGERQRTADVEYVKAVLPVVASGNWLIERFVEFLDDNGEKIKSISRDQWQLLPDLSVSIRSASDLDSYSTDDAWPRLYDDFVKWMKSRS</sequence>
<organism evidence="3 4">
    <name type="scientific">Coemansia spiralis</name>
    <dbReference type="NCBI Taxonomy" id="417178"/>
    <lineage>
        <taxon>Eukaryota</taxon>
        <taxon>Fungi</taxon>
        <taxon>Fungi incertae sedis</taxon>
        <taxon>Zoopagomycota</taxon>
        <taxon>Kickxellomycotina</taxon>
        <taxon>Kickxellomycetes</taxon>
        <taxon>Kickxellales</taxon>
        <taxon>Kickxellaceae</taxon>
        <taxon>Coemansia</taxon>
    </lineage>
</organism>
<evidence type="ECO:0000313" key="4">
    <source>
        <dbReference type="Proteomes" id="UP001151518"/>
    </source>
</evidence>
<comment type="caution">
    <text evidence="3">The sequence shown here is derived from an EMBL/GenBank/DDBJ whole genome shotgun (WGS) entry which is preliminary data.</text>
</comment>
<comment type="function">
    <text evidence="1">Neddylation of cullins play an essential role in the regulation of SCF-type complexes activity.</text>
</comment>
<evidence type="ECO:0000259" key="2">
    <source>
        <dbReference type="PROSITE" id="PS51229"/>
    </source>
</evidence>
<dbReference type="Gene3D" id="1.10.238.200">
    <property type="entry name" value="Cullin, PONY binding domain"/>
    <property type="match status" value="1"/>
</dbReference>
<dbReference type="GO" id="GO:0000151">
    <property type="term" value="C:ubiquitin ligase complex"/>
    <property type="evidence" value="ECO:0007669"/>
    <property type="project" value="TreeGrafter"/>
</dbReference>
<feature type="domain" description="DCUN1" evidence="2">
    <location>
        <begin position="44"/>
        <end position="247"/>
    </location>
</feature>
<dbReference type="OrthoDB" id="27198at2759"/>
<dbReference type="PANTHER" id="PTHR12281">
    <property type="entry name" value="RP42 RELATED"/>
    <property type="match status" value="1"/>
</dbReference>
<reference evidence="3" key="1">
    <citation type="submission" date="2022-07" db="EMBL/GenBank/DDBJ databases">
        <title>Phylogenomic reconstructions and comparative analyses of Kickxellomycotina fungi.</title>
        <authorList>
            <person name="Reynolds N.K."/>
            <person name="Stajich J.E."/>
            <person name="Barry K."/>
            <person name="Grigoriev I.V."/>
            <person name="Crous P."/>
            <person name="Smith M.E."/>
        </authorList>
    </citation>
    <scope>NUCLEOTIDE SEQUENCE</scope>
    <source>
        <strain evidence="3">NRRL 3115</strain>
    </source>
</reference>
<dbReference type="EMBL" id="JANBTW010000021">
    <property type="protein sequence ID" value="KAJ2678375.1"/>
    <property type="molecule type" value="Genomic_DNA"/>
</dbReference>
<dbReference type="PANTHER" id="PTHR12281:SF12">
    <property type="entry name" value="DEFECTIVE IN CULLIN NEDDYLATION PROTEIN"/>
    <property type="match status" value="1"/>
</dbReference>
<dbReference type="AlphaFoldDB" id="A0A9W8G8X3"/>
<dbReference type="InterPro" id="IPR042460">
    <property type="entry name" value="DCN1-like_PONY"/>
</dbReference>
<dbReference type="GO" id="GO:0031624">
    <property type="term" value="F:ubiquitin conjugating enzyme binding"/>
    <property type="evidence" value="ECO:0007669"/>
    <property type="project" value="TreeGrafter"/>
</dbReference>
<dbReference type="InterPro" id="IPR005176">
    <property type="entry name" value="PONY_dom"/>
</dbReference>
<accession>A0A9W8G8X3</accession>
<dbReference type="GO" id="GO:0032182">
    <property type="term" value="F:ubiquitin-like protein binding"/>
    <property type="evidence" value="ECO:0007669"/>
    <property type="project" value="TreeGrafter"/>
</dbReference>
<dbReference type="Proteomes" id="UP001151518">
    <property type="component" value="Unassembled WGS sequence"/>
</dbReference>
<name>A0A9W8G8X3_9FUNG</name>
<dbReference type="PROSITE" id="PS51229">
    <property type="entry name" value="DCUN1"/>
    <property type="match status" value="1"/>
</dbReference>
<proteinExistence type="predicted"/>
<dbReference type="GO" id="GO:0045116">
    <property type="term" value="P:protein neddylation"/>
    <property type="evidence" value="ECO:0007669"/>
    <property type="project" value="TreeGrafter"/>
</dbReference>
<evidence type="ECO:0000313" key="3">
    <source>
        <dbReference type="EMBL" id="KAJ2678375.1"/>
    </source>
</evidence>
<dbReference type="InterPro" id="IPR014764">
    <property type="entry name" value="DCN-prot"/>
</dbReference>
<dbReference type="GO" id="GO:0097602">
    <property type="term" value="F:cullin family protein binding"/>
    <property type="evidence" value="ECO:0007669"/>
    <property type="project" value="TreeGrafter"/>
</dbReference>
<gene>
    <name evidence="3" type="primary">DCUN1D5</name>
    <name evidence="3" type="ORF">GGI25_002360</name>
</gene>
<dbReference type="Gene3D" id="1.10.238.10">
    <property type="entry name" value="EF-hand"/>
    <property type="match status" value="1"/>
</dbReference>
<evidence type="ECO:0000256" key="1">
    <source>
        <dbReference type="RuleBase" id="RU410713"/>
    </source>
</evidence>
<protein>
    <recommendedName>
        <fullName evidence="1">Defective in cullin neddylation protein</fullName>
    </recommendedName>
</protein>